<dbReference type="CDD" id="cd07740">
    <property type="entry name" value="metallo-hydrolase-like_MBL-fold"/>
    <property type="match status" value="1"/>
</dbReference>
<keyword evidence="3" id="KW-1185">Reference proteome</keyword>
<reference evidence="2 3" key="1">
    <citation type="submission" date="2023-05" db="EMBL/GenBank/DDBJ databases">
        <title>Chelatococcus sp. nov., a moderately thermophilic bacterium isolated from hot spring microbial mat.</title>
        <authorList>
            <person name="Hu C.-J."/>
            <person name="Li W.-J."/>
        </authorList>
    </citation>
    <scope>NUCLEOTIDE SEQUENCE [LARGE SCALE GENOMIC DNA]</scope>
    <source>
        <strain evidence="2 3">SYSU G07232</strain>
    </source>
</reference>
<sequence>MRLTIVGSGDAFGSGGRFNTCFLLQGSGGTLAVDFGATSLVALKRLGLSTNDIDAVVLSHLHGDHFGGLPFLLLDGQFAARRDKPLAIAGPVGTAERLRQAMEILFPGSSGNAWRFPVVVEDRPCRKAFSLCGLRIESIEVIHPSGAPATALRIGDGERVFAYSGDTTWTDALVDVAAGADLFMCECYKPGAAPANHLGFATIEENRPRLSARRIMLTHMSDDVLDRLAEIEAKGYEIARDGLMVDM</sequence>
<dbReference type="EMBL" id="JASJEV010000013">
    <property type="protein sequence ID" value="MDJ1159801.1"/>
    <property type="molecule type" value="Genomic_DNA"/>
</dbReference>
<dbReference type="RefSeq" id="WP_283741802.1">
    <property type="nucleotide sequence ID" value="NZ_JASJEV010000013.1"/>
</dbReference>
<proteinExistence type="predicted"/>
<gene>
    <name evidence="2" type="ORF">QNA08_16390</name>
</gene>
<evidence type="ECO:0000313" key="2">
    <source>
        <dbReference type="EMBL" id="MDJ1159801.1"/>
    </source>
</evidence>
<comment type="caution">
    <text evidence="2">The sequence shown here is derived from an EMBL/GenBank/DDBJ whole genome shotgun (WGS) entry which is preliminary data.</text>
</comment>
<dbReference type="PANTHER" id="PTHR46018">
    <property type="entry name" value="ZINC PHOSPHODIESTERASE ELAC PROTEIN 1"/>
    <property type="match status" value="1"/>
</dbReference>
<organism evidence="2 3">
    <name type="scientific">Chelatococcus albus</name>
    <dbReference type="NCBI Taxonomy" id="3047466"/>
    <lineage>
        <taxon>Bacteria</taxon>
        <taxon>Pseudomonadati</taxon>
        <taxon>Pseudomonadota</taxon>
        <taxon>Alphaproteobacteria</taxon>
        <taxon>Hyphomicrobiales</taxon>
        <taxon>Chelatococcaceae</taxon>
        <taxon>Chelatococcus</taxon>
    </lineage>
</organism>
<name>A0ABT7AKA5_9HYPH</name>
<protein>
    <submittedName>
        <fullName evidence="2">MBL fold metallo-hydrolase</fullName>
    </submittedName>
</protein>
<dbReference type="InterPro" id="IPR001279">
    <property type="entry name" value="Metallo-B-lactamas"/>
</dbReference>
<dbReference type="Gene3D" id="3.60.15.10">
    <property type="entry name" value="Ribonuclease Z/Hydroxyacylglutathione hydrolase-like"/>
    <property type="match status" value="1"/>
</dbReference>
<dbReference type="Pfam" id="PF23023">
    <property type="entry name" value="Anti-Pycsar_Apyc1"/>
    <property type="match status" value="1"/>
</dbReference>
<dbReference type="SUPFAM" id="SSF56281">
    <property type="entry name" value="Metallo-hydrolase/oxidoreductase"/>
    <property type="match status" value="1"/>
</dbReference>
<accession>A0ABT7AKA5</accession>
<dbReference type="SMART" id="SM00849">
    <property type="entry name" value="Lactamase_B"/>
    <property type="match status" value="1"/>
</dbReference>
<dbReference type="InterPro" id="IPR036866">
    <property type="entry name" value="RibonucZ/Hydroxyglut_hydro"/>
</dbReference>
<evidence type="ECO:0000313" key="3">
    <source>
        <dbReference type="Proteomes" id="UP001321492"/>
    </source>
</evidence>
<dbReference type="Proteomes" id="UP001321492">
    <property type="component" value="Unassembled WGS sequence"/>
</dbReference>
<dbReference type="PANTHER" id="PTHR46018:SF7">
    <property type="entry name" value="RIBONUCLEASE Z"/>
    <property type="match status" value="1"/>
</dbReference>
<feature type="domain" description="Metallo-beta-lactamase" evidence="1">
    <location>
        <begin position="18"/>
        <end position="219"/>
    </location>
</feature>
<evidence type="ECO:0000259" key="1">
    <source>
        <dbReference type="SMART" id="SM00849"/>
    </source>
</evidence>